<evidence type="ECO:0000313" key="1">
    <source>
        <dbReference type="EMBL" id="BBE31174.1"/>
    </source>
</evidence>
<dbReference type="RefSeq" id="WP_190613556.1">
    <property type="nucleotide sequence ID" value="NZ_AP018712.1"/>
</dbReference>
<gene>
    <name evidence="1" type="ORF">OSSY52_13150</name>
</gene>
<evidence type="ECO:0008006" key="3">
    <source>
        <dbReference type="Google" id="ProtNLM"/>
    </source>
</evidence>
<dbReference type="Proteomes" id="UP000516361">
    <property type="component" value="Chromosome"/>
</dbReference>
<dbReference type="AlphaFoldDB" id="A0A7G1G7L5"/>
<reference evidence="1 2" key="1">
    <citation type="submission" date="2018-06" db="EMBL/GenBank/DDBJ databases">
        <title>Genome sequencing of Oceanotoga sp. sy52.</title>
        <authorList>
            <person name="Mori K."/>
        </authorList>
    </citation>
    <scope>NUCLEOTIDE SEQUENCE [LARGE SCALE GENOMIC DNA]</scope>
    <source>
        <strain evidence="2">sy52</strain>
    </source>
</reference>
<name>A0A7G1G7L5_9BACT</name>
<keyword evidence="2" id="KW-1185">Reference proteome</keyword>
<dbReference type="KEGG" id="ocy:OSSY52_13150"/>
<dbReference type="InParanoid" id="A0A7G1G7L5"/>
<proteinExistence type="predicted"/>
<sequence length="94" mass="11253">MDKDLLKKEIKISKWISWQNYDDFVYIIDERTKFNILLEGVAVYFWKYLVILKSVPKLLETLKNKFYSTSSDTISKDLKKFINDLVIQEVIEVI</sequence>
<dbReference type="EMBL" id="AP018712">
    <property type="protein sequence ID" value="BBE31174.1"/>
    <property type="molecule type" value="Genomic_DNA"/>
</dbReference>
<protein>
    <recommendedName>
        <fullName evidence="3">PqqD family protein</fullName>
    </recommendedName>
</protein>
<organism evidence="1 2">
    <name type="scientific">Tepiditoga spiralis</name>
    <dbReference type="NCBI Taxonomy" id="2108365"/>
    <lineage>
        <taxon>Bacteria</taxon>
        <taxon>Thermotogati</taxon>
        <taxon>Thermotogota</taxon>
        <taxon>Thermotogae</taxon>
        <taxon>Petrotogales</taxon>
        <taxon>Petrotogaceae</taxon>
        <taxon>Tepiditoga</taxon>
    </lineage>
</organism>
<evidence type="ECO:0000313" key="2">
    <source>
        <dbReference type="Proteomes" id="UP000516361"/>
    </source>
</evidence>
<accession>A0A7G1G7L5</accession>